<sequence>MYCDCRERALSAAFFKASLLSFQVEANHFRTSCTYPPPPVVVEDSLSLIFYSCWIDCDDNSPAQQHPTYKYRRRLEAEERIHNAIITHQLQLAVVPRPSMLETSFVNTCGWQL</sequence>
<organism evidence="1 2">
    <name type="scientific">Daphnia magna</name>
    <dbReference type="NCBI Taxonomy" id="35525"/>
    <lineage>
        <taxon>Eukaryota</taxon>
        <taxon>Metazoa</taxon>
        <taxon>Ecdysozoa</taxon>
        <taxon>Arthropoda</taxon>
        <taxon>Crustacea</taxon>
        <taxon>Branchiopoda</taxon>
        <taxon>Diplostraca</taxon>
        <taxon>Cladocera</taxon>
        <taxon>Anomopoda</taxon>
        <taxon>Daphniidae</taxon>
        <taxon>Daphnia</taxon>
    </lineage>
</organism>
<name>A0ABQ9ZCU3_9CRUS</name>
<comment type="caution">
    <text evidence="1">The sequence shown here is derived from an EMBL/GenBank/DDBJ whole genome shotgun (WGS) entry which is preliminary data.</text>
</comment>
<evidence type="ECO:0000313" key="1">
    <source>
        <dbReference type="EMBL" id="KAK4010726.1"/>
    </source>
</evidence>
<reference evidence="1 2" key="1">
    <citation type="journal article" date="2023" name="Nucleic Acids Res.">
        <title>The hologenome of Daphnia magna reveals possible DNA methylation and microbiome-mediated evolution of the host genome.</title>
        <authorList>
            <person name="Chaturvedi A."/>
            <person name="Li X."/>
            <person name="Dhandapani V."/>
            <person name="Marshall H."/>
            <person name="Kissane S."/>
            <person name="Cuenca-Cambronero M."/>
            <person name="Asole G."/>
            <person name="Calvet F."/>
            <person name="Ruiz-Romero M."/>
            <person name="Marangio P."/>
            <person name="Guigo R."/>
            <person name="Rago D."/>
            <person name="Mirbahai L."/>
            <person name="Eastwood N."/>
            <person name="Colbourne J.K."/>
            <person name="Zhou J."/>
            <person name="Mallon E."/>
            <person name="Orsini L."/>
        </authorList>
    </citation>
    <scope>NUCLEOTIDE SEQUENCE [LARGE SCALE GENOMIC DNA]</scope>
    <source>
        <strain evidence="1">LRV0_1</strain>
    </source>
</reference>
<protein>
    <submittedName>
        <fullName evidence="1">Uncharacterized protein</fullName>
    </submittedName>
</protein>
<accession>A0ABQ9ZCU3</accession>
<evidence type="ECO:0000313" key="2">
    <source>
        <dbReference type="Proteomes" id="UP001234178"/>
    </source>
</evidence>
<proteinExistence type="predicted"/>
<gene>
    <name evidence="1" type="ORF">OUZ56_019858</name>
</gene>
<keyword evidence="2" id="KW-1185">Reference proteome</keyword>
<dbReference type="EMBL" id="JAOYFB010000003">
    <property type="protein sequence ID" value="KAK4010726.1"/>
    <property type="molecule type" value="Genomic_DNA"/>
</dbReference>
<dbReference type="Proteomes" id="UP001234178">
    <property type="component" value="Unassembled WGS sequence"/>
</dbReference>